<keyword evidence="5" id="KW-0536">Nodulation</keyword>
<evidence type="ECO:0000313" key="9">
    <source>
        <dbReference type="EMBL" id="PZM14933.1"/>
    </source>
</evidence>
<evidence type="ECO:0000256" key="5">
    <source>
        <dbReference type="ARBA" id="ARBA00022458"/>
    </source>
</evidence>
<evidence type="ECO:0000256" key="6">
    <source>
        <dbReference type="ARBA" id="ARBA00023239"/>
    </source>
</evidence>
<sequence>MESDTDAPAKRALITGVTGQDGSYLAELLLEKGYKVFGLARQESWYRANCASHLTGKIEILFGDVSEGIDLATAVQDAKPDEIYNLASQSRPGESWSRAPETLLVNGLAAVRLFEAVRHNCPLARIYHASSSEMFGQTHVERQDEHTPFNPVNPYAAAKVYAHQMAGIYRDSYNMYIASGILFNHESERRPLHFLPQKVAYGAACQALEITNSPDRNERGRPIVEDGKLALGNLQVSRDWGYAPDFVRAMWMILQQDQPTDFIIGTGLSHTLQDLCEVAYQSVGRDWKKCVFSDPVLVRPLEPRKTVADPTKARDVLGWQPSVGFEEMVGRMVKAQIRRLQHFV</sequence>
<dbReference type="PANTHER" id="PTHR43715:SF1">
    <property type="entry name" value="GDP-MANNOSE 4,6 DEHYDRATASE"/>
    <property type="match status" value="1"/>
</dbReference>
<dbReference type="SUPFAM" id="SSF51735">
    <property type="entry name" value="NAD(P)-binding Rossmann-fold domains"/>
    <property type="match status" value="1"/>
</dbReference>
<reference evidence="9 10" key="1">
    <citation type="journal article" date="2018" name="Sci. Rep.">
        <title>Rhizobium tumorigenes sp. nov., a novel plant tumorigenic bacterium isolated from cane gall tumors on thornless blackberry.</title>
        <authorList>
            <person name="Kuzmanovi N."/>
            <person name="Smalla K."/>
            <person name="Gronow S."/>
            <person name="PuBawska J."/>
        </authorList>
    </citation>
    <scope>NUCLEOTIDE SEQUENCE [LARGE SCALE GENOMIC DNA]</scope>
    <source>
        <strain evidence="9 10">CCBAU 85046</strain>
    </source>
</reference>
<dbReference type="OrthoDB" id="9779041at2"/>
<evidence type="ECO:0000256" key="7">
    <source>
        <dbReference type="ARBA" id="ARBA00059383"/>
    </source>
</evidence>
<keyword evidence="10" id="KW-1185">Reference proteome</keyword>
<dbReference type="Proteomes" id="UP000248925">
    <property type="component" value="Unassembled WGS sequence"/>
</dbReference>
<organism evidence="9 10">
    <name type="scientific">Rhizobium tubonense</name>
    <dbReference type="NCBI Taxonomy" id="484088"/>
    <lineage>
        <taxon>Bacteria</taxon>
        <taxon>Pseudomonadati</taxon>
        <taxon>Pseudomonadota</taxon>
        <taxon>Alphaproteobacteria</taxon>
        <taxon>Hyphomicrobiales</taxon>
        <taxon>Rhizobiaceae</taxon>
        <taxon>Rhizobium/Agrobacterium group</taxon>
        <taxon>Rhizobium</taxon>
    </lineage>
</organism>
<dbReference type="FunFam" id="3.40.50.720:FF:000924">
    <property type="entry name" value="GDP-mannose 4,6 dehydratase"/>
    <property type="match status" value="1"/>
</dbReference>
<evidence type="ECO:0000259" key="8">
    <source>
        <dbReference type="Pfam" id="PF16363"/>
    </source>
</evidence>
<comment type="function">
    <text evidence="7">Catalyzes the conversion of GDP-D-mannose to GDP-4-dehydro-6-deoxy-D-mannose.</text>
</comment>
<dbReference type="GO" id="GO:0008446">
    <property type="term" value="F:GDP-mannose 4,6-dehydratase activity"/>
    <property type="evidence" value="ECO:0007669"/>
    <property type="project" value="UniProtKB-EC"/>
</dbReference>
<evidence type="ECO:0000256" key="3">
    <source>
        <dbReference type="ARBA" id="ARBA00009263"/>
    </source>
</evidence>
<evidence type="ECO:0000256" key="1">
    <source>
        <dbReference type="ARBA" id="ARBA00000188"/>
    </source>
</evidence>
<dbReference type="InterPro" id="IPR016040">
    <property type="entry name" value="NAD(P)-bd_dom"/>
</dbReference>
<gene>
    <name evidence="9" type="ORF">CPY51_09270</name>
</gene>
<comment type="cofactor">
    <cofactor evidence="2">
        <name>NADP(+)</name>
        <dbReference type="ChEBI" id="CHEBI:58349"/>
    </cofactor>
</comment>
<dbReference type="PANTHER" id="PTHR43715">
    <property type="entry name" value="GDP-MANNOSE 4,6-DEHYDRATASE"/>
    <property type="match status" value="1"/>
</dbReference>
<comment type="catalytic activity">
    <reaction evidence="1">
        <text>GDP-alpha-D-mannose = GDP-4-dehydro-alpha-D-rhamnose + H2O</text>
        <dbReference type="Rhea" id="RHEA:23820"/>
        <dbReference type="ChEBI" id="CHEBI:15377"/>
        <dbReference type="ChEBI" id="CHEBI:57527"/>
        <dbReference type="ChEBI" id="CHEBI:57964"/>
        <dbReference type="EC" id="4.2.1.47"/>
    </reaction>
</comment>
<dbReference type="Gene3D" id="3.90.25.10">
    <property type="entry name" value="UDP-galactose 4-epimerase, domain 1"/>
    <property type="match status" value="1"/>
</dbReference>
<evidence type="ECO:0000256" key="2">
    <source>
        <dbReference type="ARBA" id="ARBA00001937"/>
    </source>
</evidence>
<comment type="caution">
    <text evidence="9">The sequence shown here is derived from an EMBL/GenBank/DDBJ whole genome shotgun (WGS) entry which is preliminary data.</text>
</comment>
<dbReference type="Gene3D" id="3.40.50.720">
    <property type="entry name" value="NAD(P)-binding Rossmann-like Domain"/>
    <property type="match status" value="1"/>
</dbReference>
<evidence type="ECO:0000313" key="10">
    <source>
        <dbReference type="Proteomes" id="UP000248925"/>
    </source>
</evidence>
<protein>
    <recommendedName>
        <fullName evidence="4">GDP-mannose 4,6-dehydratase</fullName>
        <ecNumber evidence="4">4.2.1.47</ecNumber>
    </recommendedName>
</protein>
<dbReference type="Pfam" id="PF16363">
    <property type="entry name" value="GDP_Man_Dehyd"/>
    <property type="match status" value="1"/>
</dbReference>
<dbReference type="AlphaFoldDB" id="A0A2W4EWG6"/>
<dbReference type="InterPro" id="IPR006368">
    <property type="entry name" value="GDP_Man_deHydtase"/>
</dbReference>
<dbReference type="CDD" id="cd05260">
    <property type="entry name" value="GDP_MD_SDR_e"/>
    <property type="match status" value="1"/>
</dbReference>
<name>A0A2W4EWG6_9HYPH</name>
<comment type="similarity">
    <text evidence="3">Belongs to the NAD(P)-dependent epimerase/dehydratase family. GDP-mannose 4,6-dehydratase subfamily.</text>
</comment>
<accession>A0A2W4EWG6</accession>
<dbReference type="EMBL" id="PCDP01000029">
    <property type="protein sequence ID" value="PZM14933.1"/>
    <property type="molecule type" value="Genomic_DNA"/>
</dbReference>
<evidence type="ECO:0000256" key="4">
    <source>
        <dbReference type="ARBA" id="ARBA00011989"/>
    </source>
</evidence>
<dbReference type="EC" id="4.2.1.47" evidence="4"/>
<dbReference type="InterPro" id="IPR036291">
    <property type="entry name" value="NAD(P)-bd_dom_sf"/>
</dbReference>
<proteinExistence type="inferred from homology"/>
<feature type="domain" description="NAD(P)-binding" evidence="8">
    <location>
        <begin position="13"/>
        <end position="332"/>
    </location>
</feature>
<keyword evidence="6" id="KW-0456">Lyase</keyword>
<dbReference type="GO" id="GO:0042351">
    <property type="term" value="P:'de novo' GDP-L-fucose biosynthetic process"/>
    <property type="evidence" value="ECO:0007669"/>
    <property type="project" value="TreeGrafter"/>
</dbReference>